<dbReference type="EMBL" id="CP000806">
    <property type="protein sequence ID" value="ACB50785.1"/>
    <property type="molecule type" value="Genomic_DNA"/>
</dbReference>
<reference evidence="2 3" key="1">
    <citation type="journal article" date="2008" name="Proc. Natl. Acad. Sci. U.S.A.">
        <title>The genome of Cyanothece 51142, a unicellular diazotrophic cyanobacterium important in the marine nitrogen cycle.</title>
        <authorList>
            <person name="Welsh E.A."/>
            <person name="Liberton M."/>
            <person name="Stoeckel J."/>
            <person name="Loh T."/>
            <person name="Elvitigala T."/>
            <person name="Wang C."/>
            <person name="Wollam A."/>
            <person name="Fulton R.S."/>
            <person name="Clifton S.W."/>
            <person name="Jacobs J.M."/>
            <person name="Aurora R."/>
            <person name="Ghosh B.K."/>
            <person name="Sherman L.A."/>
            <person name="Smith R.D."/>
            <person name="Wilson R.K."/>
            <person name="Pakrasi H.B."/>
        </authorList>
    </citation>
    <scope>NUCLEOTIDE SEQUENCE [LARGE SCALE GENOMIC DNA]</scope>
    <source>
        <strain evidence="3">ATCC 51142 / BH68</strain>
    </source>
</reference>
<dbReference type="SUPFAM" id="SSF141868">
    <property type="entry name" value="EAL domain-like"/>
    <property type="match status" value="1"/>
</dbReference>
<dbReference type="Proteomes" id="UP000001203">
    <property type="component" value="Chromosome circular"/>
</dbReference>
<protein>
    <recommendedName>
        <fullName evidence="1">EAL domain-containing protein</fullName>
    </recommendedName>
</protein>
<gene>
    <name evidence="2" type="ordered locus">cce_1435</name>
</gene>
<dbReference type="InterPro" id="IPR050706">
    <property type="entry name" value="Cyclic-di-GMP_PDE-like"/>
</dbReference>
<dbReference type="InterPro" id="IPR001633">
    <property type="entry name" value="EAL_dom"/>
</dbReference>
<dbReference type="eggNOG" id="COG5001">
    <property type="taxonomic scope" value="Bacteria"/>
</dbReference>
<dbReference type="PANTHER" id="PTHR33121">
    <property type="entry name" value="CYCLIC DI-GMP PHOSPHODIESTERASE PDEF"/>
    <property type="match status" value="1"/>
</dbReference>
<dbReference type="CDD" id="cd01948">
    <property type="entry name" value="EAL"/>
    <property type="match status" value="1"/>
</dbReference>
<dbReference type="PROSITE" id="PS50883">
    <property type="entry name" value="EAL"/>
    <property type="match status" value="1"/>
</dbReference>
<dbReference type="PANTHER" id="PTHR33121:SF79">
    <property type="entry name" value="CYCLIC DI-GMP PHOSPHODIESTERASE PDED-RELATED"/>
    <property type="match status" value="1"/>
</dbReference>
<name>B1WWR1_CROS5</name>
<sequence>MFFYGVIKRKRMVQNRFSLDTIDRSFINEVTNNTASANIVEGILYLSQKLNLTTTAEGIETPEQKDFLQNSGCQYAQGYLCSLPLSSDNVISFIRKQCKL</sequence>
<evidence type="ECO:0000313" key="2">
    <source>
        <dbReference type="EMBL" id="ACB50785.1"/>
    </source>
</evidence>
<dbReference type="Pfam" id="PF00563">
    <property type="entry name" value="EAL"/>
    <property type="match status" value="1"/>
</dbReference>
<dbReference type="STRING" id="43989.cce_1435"/>
<evidence type="ECO:0000313" key="3">
    <source>
        <dbReference type="Proteomes" id="UP000001203"/>
    </source>
</evidence>
<proteinExistence type="predicted"/>
<organism evidence="2 3">
    <name type="scientific">Crocosphaera subtropica (strain ATCC 51142 / BH68)</name>
    <name type="common">Cyanothece sp. (strain ATCC 51142)</name>
    <dbReference type="NCBI Taxonomy" id="43989"/>
    <lineage>
        <taxon>Bacteria</taxon>
        <taxon>Bacillati</taxon>
        <taxon>Cyanobacteriota</taxon>
        <taxon>Cyanophyceae</taxon>
        <taxon>Oscillatoriophycideae</taxon>
        <taxon>Chroococcales</taxon>
        <taxon>Aphanothecaceae</taxon>
        <taxon>Crocosphaera</taxon>
        <taxon>Crocosphaera subtropica</taxon>
    </lineage>
</organism>
<keyword evidence="3" id="KW-1185">Reference proteome</keyword>
<accession>B1WWR1</accession>
<dbReference type="InterPro" id="IPR035919">
    <property type="entry name" value="EAL_sf"/>
</dbReference>
<dbReference type="AlphaFoldDB" id="B1WWR1"/>
<dbReference type="KEGG" id="cyt:cce_1435"/>
<dbReference type="Gene3D" id="3.20.20.450">
    <property type="entry name" value="EAL domain"/>
    <property type="match status" value="1"/>
</dbReference>
<dbReference type="GO" id="GO:0071111">
    <property type="term" value="F:cyclic-guanylate-specific phosphodiesterase activity"/>
    <property type="evidence" value="ECO:0007669"/>
    <property type="project" value="InterPro"/>
</dbReference>
<dbReference type="HOGENOM" id="CLU_2301139_0_0_3"/>
<evidence type="ECO:0000259" key="1">
    <source>
        <dbReference type="PROSITE" id="PS50883"/>
    </source>
</evidence>
<feature type="domain" description="EAL" evidence="1">
    <location>
        <begin position="1"/>
        <end position="98"/>
    </location>
</feature>